<sequence length="201" mass="20442">MAGLGIVLAVVSGDRSPAAVTVSAGPHSPSLGVLGEDATAAPRPSPTRQDTRRTATPAHGGTARPTPAVSPAPSARAVPTPIPVIGRDDHTGVTAPRGHSSLRGGGTPKARRSPAAHRARPRPLTDQTPPAEDSTLAADDPAAGAPPDRTAKREGAPAPPPDLPEQATAPPARIADPCARYAIGDPRRDYCYQMLDQLMGG</sequence>
<comment type="caution">
    <text evidence="2">The sequence shown here is derived from an EMBL/GenBank/DDBJ whole genome shotgun (WGS) entry which is preliminary data.</text>
</comment>
<name>A0ABQ4FS65_9ACTN</name>
<keyword evidence="3" id="KW-1185">Reference proteome</keyword>
<feature type="compositionally biased region" description="Low complexity" evidence="1">
    <location>
        <begin position="137"/>
        <end position="148"/>
    </location>
</feature>
<organism evidence="2 3">
    <name type="scientific">Microbispora corallina</name>
    <dbReference type="NCBI Taxonomy" id="83302"/>
    <lineage>
        <taxon>Bacteria</taxon>
        <taxon>Bacillati</taxon>
        <taxon>Actinomycetota</taxon>
        <taxon>Actinomycetes</taxon>
        <taxon>Streptosporangiales</taxon>
        <taxon>Streptosporangiaceae</taxon>
        <taxon>Microbispora</taxon>
    </lineage>
</organism>
<dbReference type="EMBL" id="BOOC01000002">
    <property type="protein sequence ID" value="GIH37677.1"/>
    <property type="molecule type" value="Genomic_DNA"/>
</dbReference>
<gene>
    <name evidence="2" type="ORF">Mco01_06770</name>
</gene>
<evidence type="ECO:0000313" key="2">
    <source>
        <dbReference type="EMBL" id="GIH37677.1"/>
    </source>
</evidence>
<evidence type="ECO:0000313" key="3">
    <source>
        <dbReference type="Proteomes" id="UP000603904"/>
    </source>
</evidence>
<dbReference type="Proteomes" id="UP000603904">
    <property type="component" value="Unassembled WGS sequence"/>
</dbReference>
<proteinExistence type="predicted"/>
<feature type="compositionally biased region" description="Basic residues" evidence="1">
    <location>
        <begin position="109"/>
        <end position="121"/>
    </location>
</feature>
<evidence type="ECO:0000256" key="1">
    <source>
        <dbReference type="SAM" id="MobiDB-lite"/>
    </source>
</evidence>
<feature type="region of interest" description="Disordered" evidence="1">
    <location>
        <begin position="14"/>
        <end position="174"/>
    </location>
</feature>
<accession>A0ABQ4FS65</accession>
<protein>
    <submittedName>
        <fullName evidence="2">Uncharacterized protein</fullName>
    </submittedName>
</protein>
<reference evidence="2 3" key="1">
    <citation type="submission" date="2021-01" db="EMBL/GenBank/DDBJ databases">
        <title>Whole genome shotgun sequence of Microbispora corallina NBRC 16416.</title>
        <authorList>
            <person name="Komaki H."/>
            <person name="Tamura T."/>
        </authorList>
    </citation>
    <scope>NUCLEOTIDE SEQUENCE [LARGE SCALE GENOMIC DNA]</scope>
    <source>
        <strain evidence="2 3">NBRC 16416</strain>
    </source>
</reference>
<feature type="compositionally biased region" description="Low complexity" evidence="1">
    <location>
        <begin position="63"/>
        <end position="79"/>
    </location>
</feature>
<dbReference type="RefSeq" id="WP_204055393.1">
    <property type="nucleotide sequence ID" value="NZ_BAAAGP010000001.1"/>
</dbReference>